<feature type="compositionally biased region" description="Polar residues" evidence="1">
    <location>
        <begin position="69"/>
        <end position="85"/>
    </location>
</feature>
<evidence type="ECO:0000256" key="1">
    <source>
        <dbReference type="SAM" id="MobiDB-lite"/>
    </source>
</evidence>
<keyword evidence="3" id="KW-1185">Reference proteome</keyword>
<reference evidence="2" key="1">
    <citation type="submission" date="2025-08" db="UniProtKB">
        <authorList>
            <consortium name="Ensembl"/>
        </authorList>
    </citation>
    <scope>IDENTIFICATION</scope>
</reference>
<dbReference type="Proteomes" id="UP000472273">
    <property type="component" value="Unplaced"/>
</dbReference>
<proteinExistence type="predicted"/>
<organism evidence="2 3">
    <name type="scientific">Pseudonaja textilis</name>
    <name type="common">Eastern brown snake</name>
    <dbReference type="NCBI Taxonomy" id="8673"/>
    <lineage>
        <taxon>Eukaryota</taxon>
        <taxon>Metazoa</taxon>
        <taxon>Chordata</taxon>
        <taxon>Craniata</taxon>
        <taxon>Vertebrata</taxon>
        <taxon>Euteleostomi</taxon>
        <taxon>Lepidosauria</taxon>
        <taxon>Squamata</taxon>
        <taxon>Bifurcata</taxon>
        <taxon>Unidentata</taxon>
        <taxon>Episquamata</taxon>
        <taxon>Toxicofera</taxon>
        <taxon>Serpentes</taxon>
        <taxon>Colubroidea</taxon>
        <taxon>Elapidae</taxon>
        <taxon>Hydrophiinae</taxon>
        <taxon>Pseudonaja</taxon>
    </lineage>
</organism>
<protein>
    <submittedName>
        <fullName evidence="2">Uncharacterized protein</fullName>
    </submittedName>
</protein>
<feature type="region of interest" description="Disordered" evidence="1">
    <location>
        <begin position="69"/>
        <end position="94"/>
    </location>
</feature>
<evidence type="ECO:0000313" key="3">
    <source>
        <dbReference type="Proteomes" id="UP000472273"/>
    </source>
</evidence>
<accession>A0A670Z630</accession>
<reference evidence="2" key="2">
    <citation type="submission" date="2025-09" db="UniProtKB">
        <authorList>
            <consortium name="Ensembl"/>
        </authorList>
    </citation>
    <scope>IDENTIFICATION</scope>
</reference>
<evidence type="ECO:0000313" key="2">
    <source>
        <dbReference type="Ensembl" id="ENSPTXP00000016511.1"/>
    </source>
</evidence>
<sequence length="94" mass="10720">SEGTKEHLPPTPERSSALLPKESKFPFLPLLLPAAVAPRPLSSLCVSQSPSSGWCFRLRACPSKHQLQWNQNPSHYRKPQLQNYQRSHKDFKKT</sequence>
<dbReference type="Ensembl" id="ENSPTXT00000017017.1">
    <property type="protein sequence ID" value="ENSPTXP00000016511.1"/>
    <property type="gene ID" value="ENSPTXG00000011406.1"/>
</dbReference>
<dbReference type="AlphaFoldDB" id="A0A670Z630"/>
<name>A0A670Z630_PSETE</name>